<dbReference type="KEGG" id="cmq:B840_07375"/>
<organism evidence="1 2">
    <name type="scientific">Corynebacterium marinum DSM 44953</name>
    <dbReference type="NCBI Taxonomy" id="1224162"/>
    <lineage>
        <taxon>Bacteria</taxon>
        <taxon>Bacillati</taxon>
        <taxon>Actinomycetota</taxon>
        <taxon>Actinomycetes</taxon>
        <taxon>Mycobacteriales</taxon>
        <taxon>Corynebacteriaceae</taxon>
        <taxon>Corynebacterium</taxon>
    </lineage>
</organism>
<protein>
    <submittedName>
        <fullName evidence="1">Uncharacterized protein</fullName>
    </submittedName>
</protein>
<gene>
    <name evidence="1" type="ORF">B840_07375</name>
</gene>
<name>A0A0B6TM95_9CORY</name>
<dbReference type="Proteomes" id="UP000031928">
    <property type="component" value="Chromosome"/>
</dbReference>
<accession>A0A0B6TM95</accession>
<dbReference type="EMBL" id="CP007790">
    <property type="protein sequence ID" value="AJK69073.1"/>
    <property type="molecule type" value="Genomic_DNA"/>
</dbReference>
<reference evidence="1 2" key="1">
    <citation type="submission" date="2014-05" db="EMBL/GenBank/DDBJ databases">
        <title>Complete genome sequence of Corynebacterium marinum DSM 44953.</title>
        <authorList>
            <person name="Schaffert L."/>
            <person name="Albersmeier A."/>
            <person name="Kalinowski J."/>
            <person name="Ruckert C."/>
        </authorList>
    </citation>
    <scope>NUCLEOTIDE SEQUENCE [LARGE SCALE GENOMIC DNA]</scope>
    <source>
        <strain evidence="1 2">DSM 44953</strain>
    </source>
</reference>
<dbReference type="HOGENOM" id="CLU_2022839_0_0_11"/>
<dbReference type="STRING" id="1224162.B840_07375"/>
<evidence type="ECO:0000313" key="1">
    <source>
        <dbReference type="EMBL" id="AJK69073.1"/>
    </source>
</evidence>
<keyword evidence="2" id="KW-1185">Reference proteome</keyword>
<dbReference type="AlphaFoldDB" id="A0A0B6TM95"/>
<proteinExistence type="predicted"/>
<evidence type="ECO:0000313" key="2">
    <source>
        <dbReference type="Proteomes" id="UP000031928"/>
    </source>
</evidence>
<sequence length="132" mass="14340">MSADGGKTKSMPAPEFLAVPQDDYLRLTVTPERVGIVERLLDEGGFPALRLSDEWYILNEDLSHSPAGAALTGGEMWQYRPSRYALAPVQVRMIAEALAAVGEITYSHDLAPVQAFFAEAAARGDAIVTAYR</sequence>